<sequence length="532" mass="59400">MQSNAGAPAGAVGPLWEERRRQHIATGRGGDVGISAVAFDQLEDLLYEFDIEQERPSGILGNTRLAYLPKAHAVDQPWIEAVLSQLHGNKFSLEHGDETRSAVALIAEAVRVFATDLLRGASRSHERSLRGRTHSKSLIVPPHVVQHIVESPRLAVLINDGLAADTALAVGSSMSEQDMLPSQTAMRVPDVVPSAADMARADEDDDGADSHDEQQTIEERRRLREGYRSIIAKAEEQKQKMLAGNTAVDVYSELRHVNELFLQVKNTQDASLDSRALLQLAEISAHKIQRMKLDGGSFDIDDFINRLGGKLTGRAQAADADEGADAEQDDGAQRDADGQTIRQRFRQEEVHWEHLAANVVRLSSRAPLYGAIAVEAKQREIHRPYQRLVRDKTRQIQPQQLEEKDIAQQENETSNKVQMMHSHLLEVEPVSLFRFFVNPESFGQSVENLFYVSFLVHDGRVSLETSKDGDDIVIESCNPATEAQIQDGVDKIQQIMHFDMDLWRSVIEAYEITEPIIPTRVVSAESSTSRWY</sequence>
<dbReference type="InterPro" id="IPR029225">
    <property type="entry name" value="Nse4_Nse3-bd"/>
</dbReference>
<evidence type="ECO:0000259" key="9">
    <source>
        <dbReference type="Pfam" id="PF08743"/>
    </source>
</evidence>
<evidence type="ECO:0000256" key="7">
    <source>
        <dbReference type="RuleBase" id="RU365071"/>
    </source>
</evidence>
<dbReference type="PANTHER" id="PTHR16140:SF0">
    <property type="entry name" value="NON-STRUCTURAL MAINTENANCE OF CHROMOSOMES ELEMENT 4"/>
    <property type="match status" value="1"/>
</dbReference>
<evidence type="ECO:0000256" key="1">
    <source>
        <dbReference type="ARBA" id="ARBA00004123"/>
    </source>
</evidence>
<evidence type="ECO:0000256" key="5">
    <source>
        <dbReference type="ARBA" id="ARBA00023204"/>
    </source>
</evidence>
<keyword evidence="3 7" id="KW-0227">DNA damage</keyword>
<organism evidence="11 12">
    <name type="scientific">Polyrhizophydium stewartii</name>
    <dbReference type="NCBI Taxonomy" id="2732419"/>
    <lineage>
        <taxon>Eukaryota</taxon>
        <taxon>Fungi</taxon>
        <taxon>Fungi incertae sedis</taxon>
        <taxon>Chytridiomycota</taxon>
        <taxon>Chytridiomycota incertae sedis</taxon>
        <taxon>Chytridiomycetes</taxon>
        <taxon>Rhizophydiales</taxon>
        <taxon>Rhizophydiales incertae sedis</taxon>
        <taxon>Polyrhizophydium</taxon>
    </lineage>
</organism>
<gene>
    <name evidence="11" type="ORF">HK105_200601</name>
</gene>
<accession>A0ABR4NJI5</accession>
<keyword evidence="6 7" id="KW-0539">Nucleus</keyword>
<comment type="subcellular location">
    <subcellularLocation>
        <location evidence="1 7">Nucleus</location>
    </subcellularLocation>
</comment>
<dbReference type="EMBL" id="JADGIZ020000002">
    <property type="protein sequence ID" value="KAL2919687.1"/>
    <property type="molecule type" value="Genomic_DNA"/>
</dbReference>
<evidence type="ECO:0000313" key="11">
    <source>
        <dbReference type="EMBL" id="KAL2919687.1"/>
    </source>
</evidence>
<dbReference type="PANTHER" id="PTHR16140">
    <property type="entry name" value="NON-STRUCTURAL MAINTENANCE OF CHROMOSOMES ELEMENT 4"/>
    <property type="match status" value="1"/>
</dbReference>
<evidence type="ECO:0000313" key="12">
    <source>
        <dbReference type="Proteomes" id="UP001527925"/>
    </source>
</evidence>
<evidence type="ECO:0000256" key="8">
    <source>
        <dbReference type="SAM" id="MobiDB-lite"/>
    </source>
</evidence>
<evidence type="ECO:0000256" key="4">
    <source>
        <dbReference type="ARBA" id="ARBA00023172"/>
    </source>
</evidence>
<dbReference type="InterPro" id="IPR027786">
    <property type="entry name" value="Nse4/EID"/>
</dbReference>
<reference evidence="11 12" key="1">
    <citation type="submission" date="2023-09" db="EMBL/GenBank/DDBJ databases">
        <title>Pangenome analysis of Batrachochytrium dendrobatidis and related Chytrids.</title>
        <authorList>
            <person name="Yacoub M.N."/>
            <person name="Stajich J.E."/>
            <person name="James T.Y."/>
        </authorList>
    </citation>
    <scope>NUCLEOTIDE SEQUENCE [LARGE SCALE GENOMIC DNA]</scope>
    <source>
        <strain evidence="11 12">JEL0888</strain>
    </source>
</reference>
<feature type="domain" description="Non-structural maintenance of chromosome element 4 C-terminal" evidence="9">
    <location>
        <begin position="429"/>
        <end position="517"/>
    </location>
</feature>
<comment type="similarity">
    <text evidence="2 7">Belongs to the NSE4 family.</text>
</comment>
<dbReference type="InterPro" id="IPR014854">
    <property type="entry name" value="Nse4_C"/>
</dbReference>
<comment type="function">
    <text evidence="7">Component of the SMC5-SMC6 complex, that promotes sister chromatid alignment after DNA damage and facilitates double-stranded DNA breaks (DSBs) repair via homologous recombination between sister chromatids.</text>
</comment>
<evidence type="ECO:0000259" key="10">
    <source>
        <dbReference type="Pfam" id="PF15412"/>
    </source>
</evidence>
<proteinExistence type="inferred from homology"/>
<comment type="subunit">
    <text evidence="7">Component of the SMC5-SMC6 complex.</text>
</comment>
<dbReference type="Pfam" id="PF15412">
    <property type="entry name" value="Nse4-Nse3_bdg"/>
    <property type="match status" value="1"/>
</dbReference>
<evidence type="ECO:0000256" key="6">
    <source>
        <dbReference type="ARBA" id="ARBA00023242"/>
    </source>
</evidence>
<name>A0ABR4NJI5_9FUNG</name>
<evidence type="ECO:0000256" key="3">
    <source>
        <dbReference type="ARBA" id="ARBA00022763"/>
    </source>
</evidence>
<protein>
    <recommendedName>
        <fullName evidence="7">Non-structural maintenance of chromosomes element 4</fullName>
    </recommendedName>
</protein>
<evidence type="ECO:0000256" key="2">
    <source>
        <dbReference type="ARBA" id="ARBA00008997"/>
    </source>
</evidence>
<dbReference type="Pfam" id="PF08743">
    <property type="entry name" value="Nse4_C"/>
    <property type="match status" value="1"/>
</dbReference>
<feature type="domain" description="Nse4/EID protein Nse3/MAGE-binding" evidence="10">
    <location>
        <begin position="273"/>
        <end position="324"/>
    </location>
</feature>
<feature type="compositionally biased region" description="Acidic residues" evidence="8">
    <location>
        <begin position="319"/>
        <end position="330"/>
    </location>
</feature>
<dbReference type="Proteomes" id="UP001527925">
    <property type="component" value="Unassembled WGS sequence"/>
</dbReference>
<keyword evidence="4 7" id="KW-0233">DNA recombination</keyword>
<keyword evidence="12" id="KW-1185">Reference proteome</keyword>
<feature type="region of interest" description="Disordered" evidence="8">
    <location>
        <begin position="315"/>
        <end position="337"/>
    </location>
</feature>
<keyword evidence="5 7" id="KW-0234">DNA repair</keyword>
<comment type="caution">
    <text evidence="11">The sequence shown here is derived from an EMBL/GenBank/DDBJ whole genome shotgun (WGS) entry which is preliminary data.</text>
</comment>